<dbReference type="EMBL" id="CM055761">
    <property type="protein sequence ID" value="KAJ7986530.1"/>
    <property type="molecule type" value="Genomic_DNA"/>
</dbReference>
<reference evidence="1" key="1">
    <citation type="submission" date="2021-05" db="EMBL/GenBank/DDBJ databases">
        <authorList>
            <person name="Pan Q."/>
            <person name="Jouanno E."/>
            <person name="Zahm M."/>
            <person name="Klopp C."/>
            <person name="Cabau C."/>
            <person name="Louis A."/>
            <person name="Berthelot C."/>
            <person name="Parey E."/>
            <person name="Roest Crollius H."/>
            <person name="Montfort J."/>
            <person name="Robinson-Rechavi M."/>
            <person name="Bouchez O."/>
            <person name="Lampietro C."/>
            <person name="Lopez Roques C."/>
            <person name="Donnadieu C."/>
            <person name="Postlethwait J."/>
            <person name="Bobe J."/>
            <person name="Dillon D."/>
            <person name="Chandos A."/>
            <person name="von Hippel F."/>
            <person name="Guiguen Y."/>
        </authorList>
    </citation>
    <scope>NUCLEOTIDE SEQUENCE</scope>
    <source>
        <strain evidence="1">YG-Jan2019</strain>
    </source>
</reference>
<sequence>MTSVSRPLLDFVTTVTMWEDKSAQQTERVFVCPRPHNPSCTNPPRTLLTPLSAPRSVVSGPRRLKAATPVSPGALYRPLLNPPHKLSLGLHGDPEASRPTMCPTVER</sequence>
<comment type="caution">
    <text evidence="1">The sequence shown here is derived from an EMBL/GenBank/DDBJ whole genome shotgun (WGS) entry which is preliminary data.</text>
</comment>
<organism evidence="1 2">
    <name type="scientific">Dallia pectoralis</name>
    <name type="common">Alaska blackfish</name>
    <dbReference type="NCBI Taxonomy" id="75939"/>
    <lineage>
        <taxon>Eukaryota</taxon>
        <taxon>Metazoa</taxon>
        <taxon>Chordata</taxon>
        <taxon>Craniata</taxon>
        <taxon>Vertebrata</taxon>
        <taxon>Euteleostomi</taxon>
        <taxon>Actinopterygii</taxon>
        <taxon>Neopterygii</taxon>
        <taxon>Teleostei</taxon>
        <taxon>Protacanthopterygii</taxon>
        <taxon>Esociformes</taxon>
        <taxon>Umbridae</taxon>
        <taxon>Dallia</taxon>
    </lineage>
</organism>
<name>A0ACC2F586_DALPE</name>
<dbReference type="Proteomes" id="UP001157502">
    <property type="component" value="Chromosome 34"/>
</dbReference>
<evidence type="ECO:0000313" key="1">
    <source>
        <dbReference type="EMBL" id="KAJ7986530.1"/>
    </source>
</evidence>
<gene>
    <name evidence="1" type="ORF">DPEC_G00340820</name>
</gene>
<accession>A0ACC2F586</accession>
<protein>
    <submittedName>
        <fullName evidence="1">Uncharacterized protein</fullName>
    </submittedName>
</protein>
<evidence type="ECO:0000313" key="2">
    <source>
        <dbReference type="Proteomes" id="UP001157502"/>
    </source>
</evidence>
<keyword evidence="2" id="KW-1185">Reference proteome</keyword>
<proteinExistence type="predicted"/>